<accession>A0ABR4I7T8</accession>
<organism evidence="1 2">
    <name type="scientific">Aspergillus cavernicola</name>
    <dbReference type="NCBI Taxonomy" id="176166"/>
    <lineage>
        <taxon>Eukaryota</taxon>
        <taxon>Fungi</taxon>
        <taxon>Dikarya</taxon>
        <taxon>Ascomycota</taxon>
        <taxon>Pezizomycotina</taxon>
        <taxon>Eurotiomycetes</taxon>
        <taxon>Eurotiomycetidae</taxon>
        <taxon>Eurotiales</taxon>
        <taxon>Aspergillaceae</taxon>
        <taxon>Aspergillus</taxon>
        <taxon>Aspergillus subgen. Nidulantes</taxon>
    </lineage>
</organism>
<keyword evidence="2" id="KW-1185">Reference proteome</keyword>
<dbReference type="Proteomes" id="UP001610335">
    <property type="component" value="Unassembled WGS sequence"/>
</dbReference>
<name>A0ABR4I7T8_9EURO</name>
<evidence type="ECO:0008006" key="3">
    <source>
        <dbReference type="Google" id="ProtNLM"/>
    </source>
</evidence>
<sequence>MDCTFENRGSHTPMDRPNDVGILSDLRGRLLASDNPGSRPPSEDPFRIFNDRISEGTFFPQEWTGQDPELMHHYTIYTSKTIARRPEMQETWQVAIPQMAYSNEFLMHGILALSALHLAYLKPEKYSFYLAGSGFHMSLGLRSYRRILLSPSSENCHALFCFSSFIMVYIYASPTESTEHDAHIGLESILELLGLCRGTLVLLPYFDLIRQSSLEPLFLREFQTDTPTQPEHRTDQFKGITIQLTNLHHLIESEITPPDQKDTFFHALDRLQASFESIQSAELPLECGMLYMWPLSIEENFFILLRQQHPVALVFLAFYCAQLHAFSDYWFVGRQGAAWLSHVSAALPGRLTSWLVWPRAVVSAEWDA</sequence>
<dbReference type="PANTHER" id="PTHR47784:SF5">
    <property type="entry name" value="STEROL UPTAKE CONTROL PROTEIN 2"/>
    <property type="match status" value="1"/>
</dbReference>
<gene>
    <name evidence="1" type="ORF">BDW59DRAFT_148366</name>
</gene>
<dbReference type="InterPro" id="IPR021858">
    <property type="entry name" value="Fun_TF"/>
</dbReference>
<reference evidence="1 2" key="1">
    <citation type="submission" date="2024-07" db="EMBL/GenBank/DDBJ databases">
        <title>Section-level genome sequencing and comparative genomics of Aspergillus sections Usti and Cavernicolus.</title>
        <authorList>
            <consortium name="Lawrence Berkeley National Laboratory"/>
            <person name="Nybo J.L."/>
            <person name="Vesth T.C."/>
            <person name="Theobald S."/>
            <person name="Frisvad J.C."/>
            <person name="Larsen T.O."/>
            <person name="Kjaerboelling I."/>
            <person name="Rothschild-Mancinelli K."/>
            <person name="Lyhne E.K."/>
            <person name="Kogle M.E."/>
            <person name="Barry K."/>
            <person name="Clum A."/>
            <person name="Na H."/>
            <person name="Ledsgaard L."/>
            <person name="Lin J."/>
            <person name="Lipzen A."/>
            <person name="Kuo A."/>
            <person name="Riley R."/>
            <person name="Mondo S."/>
            <person name="LaButti K."/>
            <person name="Haridas S."/>
            <person name="Pangalinan J."/>
            <person name="Salamov A.A."/>
            <person name="Simmons B.A."/>
            <person name="Magnuson J.K."/>
            <person name="Chen J."/>
            <person name="Drula E."/>
            <person name="Henrissat B."/>
            <person name="Wiebenga A."/>
            <person name="Lubbers R.J."/>
            <person name="Gomes A.C."/>
            <person name="Makela M.R."/>
            <person name="Stajich J."/>
            <person name="Grigoriev I.V."/>
            <person name="Mortensen U.H."/>
            <person name="De vries R.P."/>
            <person name="Baker S.E."/>
            <person name="Andersen M.R."/>
        </authorList>
    </citation>
    <scope>NUCLEOTIDE SEQUENCE [LARGE SCALE GENOMIC DNA]</scope>
    <source>
        <strain evidence="1 2">CBS 600.67</strain>
    </source>
</reference>
<dbReference type="EMBL" id="JBFXLS010000049">
    <property type="protein sequence ID" value="KAL2823810.1"/>
    <property type="molecule type" value="Genomic_DNA"/>
</dbReference>
<dbReference type="Pfam" id="PF11951">
    <property type="entry name" value="Fungal_trans_2"/>
    <property type="match status" value="1"/>
</dbReference>
<dbReference type="InterPro" id="IPR053157">
    <property type="entry name" value="Sterol_Uptake_Regulator"/>
</dbReference>
<dbReference type="PANTHER" id="PTHR47784">
    <property type="entry name" value="STEROL UPTAKE CONTROL PROTEIN 2"/>
    <property type="match status" value="1"/>
</dbReference>
<evidence type="ECO:0000313" key="1">
    <source>
        <dbReference type="EMBL" id="KAL2823810.1"/>
    </source>
</evidence>
<protein>
    <recommendedName>
        <fullName evidence="3">C6 transcription factor</fullName>
    </recommendedName>
</protein>
<evidence type="ECO:0000313" key="2">
    <source>
        <dbReference type="Proteomes" id="UP001610335"/>
    </source>
</evidence>
<proteinExistence type="predicted"/>
<comment type="caution">
    <text evidence="1">The sequence shown here is derived from an EMBL/GenBank/DDBJ whole genome shotgun (WGS) entry which is preliminary data.</text>
</comment>